<dbReference type="InterPro" id="IPR050116">
    <property type="entry name" value="DNA_polymerase-Y"/>
</dbReference>
<evidence type="ECO:0000256" key="2">
    <source>
        <dbReference type="ARBA" id="ARBA00011245"/>
    </source>
</evidence>
<evidence type="ECO:0000256" key="4">
    <source>
        <dbReference type="ARBA" id="ARBA00022763"/>
    </source>
</evidence>
<evidence type="ECO:0000313" key="12">
    <source>
        <dbReference type="Proteomes" id="UP000076167"/>
    </source>
</evidence>
<protein>
    <recommendedName>
        <fullName evidence="3">DNA-directed DNA polymerase</fullName>
        <ecNumber evidence="3">2.7.7.7</ecNumber>
    </recommendedName>
</protein>
<keyword evidence="5" id="KW-0741">SOS mutagenesis</keyword>
<proteinExistence type="inferred from homology"/>
<keyword evidence="7" id="KW-0742">SOS response</keyword>
<dbReference type="InterPro" id="IPR025188">
    <property type="entry name" value="DUF4113"/>
</dbReference>
<accession>A0ABR5Y009</accession>
<reference evidence="11 12" key="1">
    <citation type="submission" date="2015-12" db="EMBL/GenBank/DDBJ databases">
        <title>Genome sequence of Thalassospira xiamenensis MCCC 1A03005.</title>
        <authorList>
            <person name="Lu L."/>
            <person name="Lai Q."/>
            <person name="Shao Z."/>
            <person name="Qian P."/>
        </authorList>
    </citation>
    <scope>NUCLEOTIDE SEQUENCE [LARGE SCALE GENOMIC DNA]</scope>
    <source>
        <strain evidence="11 12">MCCC 1A03005</strain>
    </source>
</reference>
<evidence type="ECO:0000256" key="1">
    <source>
        <dbReference type="ARBA" id="ARBA00010945"/>
    </source>
</evidence>
<evidence type="ECO:0000256" key="5">
    <source>
        <dbReference type="ARBA" id="ARBA00023199"/>
    </source>
</evidence>
<dbReference type="EC" id="2.7.7.7" evidence="3"/>
<keyword evidence="6" id="KW-0234">DNA repair</keyword>
<evidence type="ECO:0000256" key="8">
    <source>
        <dbReference type="ARBA" id="ARBA00025589"/>
    </source>
</evidence>
<dbReference type="PROSITE" id="PS50173">
    <property type="entry name" value="UMUC"/>
    <property type="match status" value="1"/>
</dbReference>
<gene>
    <name evidence="11" type="ORF">AUP40_20285</name>
</gene>
<evidence type="ECO:0000256" key="9">
    <source>
        <dbReference type="ARBA" id="ARBA00049244"/>
    </source>
</evidence>
<organism evidence="11 12">
    <name type="scientific">Thalassospira xiamenensis</name>
    <dbReference type="NCBI Taxonomy" id="220697"/>
    <lineage>
        <taxon>Bacteria</taxon>
        <taxon>Pseudomonadati</taxon>
        <taxon>Pseudomonadota</taxon>
        <taxon>Alphaproteobacteria</taxon>
        <taxon>Rhodospirillales</taxon>
        <taxon>Thalassospiraceae</taxon>
        <taxon>Thalassospira</taxon>
    </lineage>
</organism>
<dbReference type="Pfam" id="PF13438">
    <property type="entry name" value="DUF4113"/>
    <property type="match status" value="1"/>
</dbReference>
<comment type="function">
    <text evidence="8">Poorly processive, error-prone DNA polymerase involved in untargeted mutagenesis. Copies undamaged DNA at stalled replication forks, which arise in vivo from mismatched or misaligned primer ends. These misaligned primers can be extended by PolIV. Exhibits no 3'-5' exonuclease (proofreading) activity. May be involved in translesional synthesis, in conjunction with the beta clamp from PolIII.</text>
</comment>
<evidence type="ECO:0000259" key="10">
    <source>
        <dbReference type="PROSITE" id="PS50173"/>
    </source>
</evidence>
<dbReference type="InterPro" id="IPR017961">
    <property type="entry name" value="DNA_pol_Y-fam_little_finger"/>
</dbReference>
<dbReference type="InterPro" id="IPR043128">
    <property type="entry name" value="Rev_trsase/Diguanyl_cyclase"/>
</dbReference>
<dbReference type="SUPFAM" id="SSF56672">
    <property type="entry name" value="DNA/RNA polymerases"/>
    <property type="match status" value="1"/>
</dbReference>
<dbReference type="CDD" id="cd01700">
    <property type="entry name" value="PolY_Pol_V_umuC"/>
    <property type="match status" value="1"/>
</dbReference>
<dbReference type="Pfam" id="PF00817">
    <property type="entry name" value="IMS"/>
    <property type="match status" value="1"/>
</dbReference>
<comment type="similarity">
    <text evidence="1">Belongs to the DNA polymerase type-Y family.</text>
</comment>
<evidence type="ECO:0000256" key="6">
    <source>
        <dbReference type="ARBA" id="ARBA00023204"/>
    </source>
</evidence>
<comment type="caution">
    <text evidence="11">The sequence shown here is derived from an EMBL/GenBank/DDBJ whole genome shotgun (WGS) entry which is preliminary data.</text>
</comment>
<keyword evidence="4" id="KW-0227">DNA damage</keyword>
<dbReference type="PANTHER" id="PTHR11076:SF34">
    <property type="entry name" value="PROTEIN UMUC"/>
    <property type="match status" value="1"/>
</dbReference>
<comment type="subunit">
    <text evidence="2">Monomer.</text>
</comment>
<dbReference type="EMBL" id="LPXL01000035">
    <property type="protein sequence ID" value="KZD01528.1"/>
    <property type="molecule type" value="Genomic_DNA"/>
</dbReference>
<evidence type="ECO:0000313" key="11">
    <source>
        <dbReference type="EMBL" id="KZD01528.1"/>
    </source>
</evidence>
<sequence length="369" mass="41646">MGQPLFEIRDLVRRHNVIVKSSNYALYGDISRRVMTLVASEVPDSAIYSIDEIFIDLDNMSINHDQWARDLKAKILRETGIPVGIGISTTKTLAKIANRLAKKSFKADGVLMLKDQKWIDLALERTEAGDVWGVGRKFAQKLASIGITTALQLRDIPDQAARQMMTVGGLKTVRELRGICCSDLDDSPAQRETVCVSRSFSKEIDDREMLKEALLSFAGRACAKLRRLELVACRLQLFILSNRFRSDRPQFSKGCELTLTPASNDTRQICKHVGENIGRIWQNGLQIKKAGILLLDLCRPEDAPRDLFSGSCRTENPLMQALDQLEVRFGKETVMTGRLARRSGPDWFMTTDNRSPNYTTRWQDIPTVR</sequence>
<dbReference type="Gene3D" id="3.30.70.270">
    <property type="match status" value="1"/>
</dbReference>
<dbReference type="PANTHER" id="PTHR11076">
    <property type="entry name" value="DNA REPAIR POLYMERASE UMUC / TRANSFERASE FAMILY MEMBER"/>
    <property type="match status" value="1"/>
</dbReference>
<feature type="domain" description="UmuC" evidence="10">
    <location>
        <begin position="1"/>
        <end position="135"/>
    </location>
</feature>
<evidence type="ECO:0000256" key="7">
    <source>
        <dbReference type="ARBA" id="ARBA00023236"/>
    </source>
</evidence>
<dbReference type="Pfam" id="PF11799">
    <property type="entry name" value="IMS_C"/>
    <property type="match status" value="1"/>
</dbReference>
<keyword evidence="12" id="KW-1185">Reference proteome</keyword>
<dbReference type="InterPro" id="IPR001126">
    <property type="entry name" value="UmuC"/>
</dbReference>
<name>A0ABR5Y009_9PROT</name>
<evidence type="ECO:0000256" key="3">
    <source>
        <dbReference type="ARBA" id="ARBA00012417"/>
    </source>
</evidence>
<comment type="catalytic activity">
    <reaction evidence="9">
        <text>DNA(n) + a 2'-deoxyribonucleoside 5'-triphosphate = DNA(n+1) + diphosphate</text>
        <dbReference type="Rhea" id="RHEA:22508"/>
        <dbReference type="Rhea" id="RHEA-COMP:17339"/>
        <dbReference type="Rhea" id="RHEA-COMP:17340"/>
        <dbReference type="ChEBI" id="CHEBI:33019"/>
        <dbReference type="ChEBI" id="CHEBI:61560"/>
        <dbReference type="ChEBI" id="CHEBI:173112"/>
        <dbReference type="EC" id="2.7.7.7"/>
    </reaction>
</comment>
<dbReference type="Proteomes" id="UP000076167">
    <property type="component" value="Unassembled WGS sequence"/>
</dbReference>
<dbReference type="Gene3D" id="1.10.150.20">
    <property type="entry name" value="5' to 3' exonuclease, C-terminal subdomain"/>
    <property type="match status" value="1"/>
</dbReference>
<dbReference type="InterPro" id="IPR043502">
    <property type="entry name" value="DNA/RNA_pol_sf"/>
</dbReference>